<proteinExistence type="predicted"/>
<feature type="transmembrane region" description="Helical" evidence="1">
    <location>
        <begin position="200"/>
        <end position="218"/>
    </location>
</feature>
<feature type="domain" description="CAAX prenyl protease 2/Lysostaphin resistance protein A-like" evidence="2">
    <location>
        <begin position="146"/>
        <end position="237"/>
    </location>
</feature>
<sequence length="291" mass="30011">MKAALDAFIAPAKPRAALWRLAAGLCLIAALLIGGALAFGLALSRLDYPPPANPVAALNTQAGALFALSTFVLWWLALVIALRLFHRRGLGTLLGPARSGRGRRFAYGLLAAGLFSGLGLLAGAFLVGAPMAGAADPGVWALGAAAGIPLILIQTGAEEALFRGYVLQQLAARYRSPLIWAGAPSLLFGLLHWNPAAPGGAVLTVLATGISGVILALVTARTGDLFAAWGLHFGVNLAAILLVSPPDYFAGLALFRWPEGGSAGDLAWLDIALMAALALLALRLSRSRRDG</sequence>
<dbReference type="GO" id="GO:0004175">
    <property type="term" value="F:endopeptidase activity"/>
    <property type="evidence" value="ECO:0007669"/>
    <property type="project" value="UniProtKB-ARBA"/>
</dbReference>
<feature type="transmembrane region" description="Helical" evidence="1">
    <location>
        <begin position="225"/>
        <end position="246"/>
    </location>
</feature>
<reference evidence="3 4" key="1">
    <citation type="submission" date="2020-02" db="EMBL/GenBank/DDBJ databases">
        <title>complete genome sequence of Rhodobacteraceae bacterium.</title>
        <authorList>
            <person name="Park J."/>
            <person name="Kim Y.-S."/>
            <person name="Kim K.-H."/>
        </authorList>
    </citation>
    <scope>NUCLEOTIDE SEQUENCE [LARGE SCALE GENOMIC DNA]</scope>
    <source>
        <strain evidence="3 4">RR4-56</strain>
    </source>
</reference>
<keyword evidence="3" id="KW-0645">Protease</keyword>
<keyword evidence="4" id="KW-1185">Reference proteome</keyword>
<organism evidence="3 4">
    <name type="scientific">Pikeienuella piscinae</name>
    <dbReference type="NCBI Taxonomy" id="2748098"/>
    <lineage>
        <taxon>Bacteria</taxon>
        <taxon>Pseudomonadati</taxon>
        <taxon>Pseudomonadota</taxon>
        <taxon>Alphaproteobacteria</taxon>
        <taxon>Rhodobacterales</taxon>
        <taxon>Paracoccaceae</taxon>
        <taxon>Pikeienuella</taxon>
    </lineage>
</organism>
<feature type="transmembrane region" description="Helical" evidence="1">
    <location>
        <begin position="21"/>
        <end position="43"/>
    </location>
</feature>
<dbReference type="GO" id="GO:0080120">
    <property type="term" value="P:CAAX-box protein maturation"/>
    <property type="evidence" value="ECO:0007669"/>
    <property type="project" value="UniProtKB-ARBA"/>
</dbReference>
<feature type="transmembrane region" description="Helical" evidence="1">
    <location>
        <begin position="105"/>
        <end position="127"/>
    </location>
</feature>
<dbReference type="KEGG" id="hdh:G5B40_07800"/>
<protein>
    <submittedName>
        <fullName evidence="3">CPBP family intramembrane metalloprotease</fullName>
    </submittedName>
</protein>
<feature type="transmembrane region" description="Helical" evidence="1">
    <location>
        <begin position="63"/>
        <end position="85"/>
    </location>
</feature>
<dbReference type="AlphaFoldDB" id="A0A7L5BX13"/>
<dbReference type="Pfam" id="PF02517">
    <property type="entry name" value="Rce1-like"/>
    <property type="match status" value="1"/>
</dbReference>
<name>A0A7L5BX13_9RHOB</name>
<accession>A0A7L5BX13</accession>
<dbReference type="RefSeq" id="WP_165097188.1">
    <property type="nucleotide sequence ID" value="NZ_CP049056.1"/>
</dbReference>
<keyword evidence="1" id="KW-1133">Transmembrane helix</keyword>
<dbReference type="EMBL" id="CP049056">
    <property type="protein sequence ID" value="QIE55368.1"/>
    <property type="molecule type" value="Genomic_DNA"/>
</dbReference>
<keyword evidence="1" id="KW-0472">Membrane</keyword>
<keyword evidence="3" id="KW-0378">Hydrolase</keyword>
<gene>
    <name evidence="3" type="ORF">G5B40_07800</name>
</gene>
<dbReference type="PANTHER" id="PTHR39430:SF1">
    <property type="entry name" value="PROTEASE"/>
    <property type="match status" value="1"/>
</dbReference>
<dbReference type="GO" id="GO:0008237">
    <property type="term" value="F:metallopeptidase activity"/>
    <property type="evidence" value="ECO:0007669"/>
    <property type="project" value="UniProtKB-KW"/>
</dbReference>
<evidence type="ECO:0000256" key="1">
    <source>
        <dbReference type="SAM" id="Phobius"/>
    </source>
</evidence>
<evidence type="ECO:0000313" key="3">
    <source>
        <dbReference type="EMBL" id="QIE55368.1"/>
    </source>
</evidence>
<dbReference type="PANTHER" id="PTHR39430">
    <property type="entry name" value="MEMBRANE-ASSOCIATED PROTEASE-RELATED"/>
    <property type="match status" value="1"/>
</dbReference>
<keyword evidence="3" id="KW-0482">Metalloprotease</keyword>
<evidence type="ECO:0000313" key="4">
    <source>
        <dbReference type="Proteomes" id="UP000503336"/>
    </source>
</evidence>
<dbReference type="GO" id="GO:0006508">
    <property type="term" value="P:proteolysis"/>
    <property type="evidence" value="ECO:0007669"/>
    <property type="project" value="UniProtKB-KW"/>
</dbReference>
<keyword evidence="1" id="KW-0812">Transmembrane</keyword>
<evidence type="ECO:0000259" key="2">
    <source>
        <dbReference type="Pfam" id="PF02517"/>
    </source>
</evidence>
<feature type="transmembrane region" description="Helical" evidence="1">
    <location>
        <begin position="266"/>
        <end position="285"/>
    </location>
</feature>
<dbReference type="InterPro" id="IPR003675">
    <property type="entry name" value="Rce1/LyrA-like_dom"/>
</dbReference>
<dbReference type="Proteomes" id="UP000503336">
    <property type="component" value="Chromosome"/>
</dbReference>